<evidence type="ECO:0000256" key="8">
    <source>
        <dbReference type="SAM" id="SignalP"/>
    </source>
</evidence>
<evidence type="ECO:0000313" key="10">
    <source>
        <dbReference type="Proteomes" id="UP000683559"/>
    </source>
</evidence>
<keyword evidence="3" id="KW-1134">Transmembrane beta strand</keyword>
<evidence type="ECO:0000313" key="9">
    <source>
        <dbReference type="EMBL" id="QXE92075.1"/>
    </source>
</evidence>
<keyword evidence="10" id="KW-1185">Reference proteome</keyword>
<protein>
    <submittedName>
        <fullName evidence="9">Outer membrane protein transport protein</fullName>
    </submittedName>
</protein>
<dbReference type="InterPro" id="IPR005017">
    <property type="entry name" value="OMPP1/FadL/TodX"/>
</dbReference>
<dbReference type="PANTHER" id="PTHR35093:SF8">
    <property type="entry name" value="OUTER MEMBRANE PROTEIN NMB0088-RELATED"/>
    <property type="match status" value="1"/>
</dbReference>
<dbReference type="PANTHER" id="PTHR35093">
    <property type="entry name" value="OUTER MEMBRANE PROTEIN NMB0088-RELATED"/>
    <property type="match status" value="1"/>
</dbReference>
<dbReference type="Proteomes" id="UP000683559">
    <property type="component" value="Chromosome"/>
</dbReference>
<evidence type="ECO:0000256" key="5">
    <source>
        <dbReference type="ARBA" id="ARBA00022729"/>
    </source>
</evidence>
<feature type="chain" id="PRO_5047152745" evidence="8">
    <location>
        <begin position="29"/>
        <end position="425"/>
    </location>
</feature>
<evidence type="ECO:0000256" key="6">
    <source>
        <dbReference type="ARBA" id="ARBA00023136"/>
    </source>
</evidence>
<keyword evidence="4" id="KW-0812">Transmembrane</keyword>
<dbReference type="Pfam" id="PF03349">
    <property type="entry name" value="Toluene_X"/>
    <property type="match status" value="1"/>
</dbReference>
<name>A0ABX8LJ56_9BACT</name>
<feature type="signal peptide" evidence="8">
    <location>
        <begin position="1"/>
        <end position="28"/>
    </location>
</feature>
<evidence type="ECO:0000256" key="1">
    <source>
        <dbReference type="ARBA" id="ARBA00004571"/>
    </source>
</evidence>
<dbReference type="RefSeq" id="WP_217288636.1">
    <property type="nucleotide sequence ID" value="NZ_CP077683.1"/>
</dbReference>
<evidence type="ECO:0000256" key="7">
    <source>
        <dbReference type="ARBA" id="ARBA00023237"/>
    </source>
</evidence>
<organism evidence="9 10">
    <name type="scientific">Geomonas subterranea</name>
    <dbReference type="NCBI Taxonomy" id="2847989"/>
    <lineage>
        <taxon>Bacteria</taxon>
        <taxon>Pseudomonadati</taxon>
        <taxon>Thermodesulfobacteriota</taxon>
        <taxon>Desulfuromonadia</taxon>
        <taxon>Geobacterales</taxon>
        <taxon>Geobacteraceae</taxon>
        <taxon>Geomonas</taxon>
    </lineage>
</organism>
<comment type="similarity">
    <text evidence="2">Belongs to the OmpP1/FadL family.</text>
</comment>
<gene>
    <name evidence="9" type="ORF">KP001_05950</name>
</gene>
<reference evidence="9 10" key="1">
    <citation type="submission" date="2021-06" db="EMBL/GenBank/DDBJ databases">
        <title>Gemonas diversity in paddy soil.</title>
        <authorList>
            <person name="Liu G."/>
        </authorList>
    </citation>
    <scope>NUCLEOTIDE SEQUENCE [LARGE SCALE GENOMIC DNA]</scope>
    <source>
        <strain evidence="9 10">RG2</strain>
    </source>
</reference>
<accession>A0ABX8LJ56</accession>
<evidence type="ECO:0000256" key="4">
    <source>
        <dbReference type="ARBA" id="ARBA00022692"/>
    </source>
</evidence>
<sequence>MNYRKSLIAGVLASAVTLGAGAPSGAHAAGYAVFTHGASALGQGNAVTAHTSDASTIFYNPALMNKLEGTQLQIGTTAIFSSREYASSIGGSPSSDESVFFPSHIYITHKFNDRVSAGLGIFNPFGLGTKWNDDWDGRYIATRSNLRTFDINPVLSYRVLPSLSLAAGVDVMLIDATLQRKIPSAALTPLLGYAPGTDINQKFKGDGTGVGFNVAAAWEPCEHLTVGASYRSQVYVDVSGDATFASPTPLAPPVTVLNSGGKTDLTLPPQFTAAVAFKGIDKLTLEAGVRWEGWSKFQNLDIRLDNHNRSFTPRDWKDNWGLNLGGRYQVDPKVALLAGYVYGDSAVPDSTFDPSIPDAKTHVFCAGTDLDLKPFTVAVAYGYQYYENRNKNNAIYGVPGVAATSANGKYQSDAHLVAVSLGYKF</sequence>
<evidence type="ECO:0000256" key="3">
    <source>
        <dbReference type="ARBA" id="ARBA00022452"/>
    </source>
</evidence>
<keyword evidence="6" id="KW-0472">Membrane</keyword>
<dbReference type="EMBL" id="CP077683">
    <property type="protein sequence ID" value="QXE92075.1"/>
    <property type="molecule type" value="Genomic_DNA"/>
</dbReference>
<keyword evidence="7" id="KW-0998">Cell outer membrane</keyword>
<comment type="subcellular location">
    <subcellularLocation>
        <location evidence="1">Cell outer membrane</location>
        <topology evidence="1">Multi-pass membrane protein</topology>
    </subcellularLocation>
</comment>
<proteinExistence type="inferred from homology"/>
<evidence type="ECO:0000256" key="2">
    <source>
        <dbReference type="ARBA" id="ARBA00008163"/>
    </source>
</evidence>
<keyword evidence="5 8" id="KW-0732">Signal</keyword>